<evidence type="ECO:0000313" key="2">
    <source>
        <dbReference type="EMBL" id="CAF4549025.1"/>
    </source>
</evidence>
<dbReference type="AlphaFoldDB" id="A0A8S2YJ34"/>
<comment type="caution">
    <text evidence="2">The sequence shown here is derived from an EMBL/GenBank/DDBJ whole genome shotgun (WGS) entry which is preliminary data.</text>
</comment>
<reference evidence="2" key="1">
    <citation type="submission" date="2021-02" db="EMBL/GenBank/DDBJ databases">
        <authorList>
            <person name="Nowell W R."/>
        </authorList>
    </citation>
    <scope>NUCLEOTIDE SEQUENCE</scope>
</reference>
<proteinExistence type="predicted"/>
<accession>A0A8S2YJ34</accession>
<feature type="compositionally biased region" description="Acidic residues" evidence="1">
    <location>
        <begin position="48"/>
        <end position="57"/>
    </location>
</feature>
<dbReference type="Proteomes" id="UP000682733">
    <property type="component" value="Unassembled WGS sequence"/>
</dbReference>
<feature type="region of interest" description="Disordered" evidence="1">
    <location>
        <begin position="44"/>
        <end position="64"/>
    </location>
</feature>
<gene>
    <name evidence="2" type="ORF">TMI583_LOCUS49594</name>
</gene>
<evidence type="ECO:0000256" key="1">
    <source>
        <dbReference type="SAM" id="MobiDB-lite"/>
    </source>
</evidence>
<evidence type="ECO:0000313" key="3">
    <source>
        <dbReference type="Proteomes" id="UP000682733"/>
    </source>
</evidence>
<protein>
    <submittedName>
        <fullName evidence="2">Uncharacterized protein</fullName>
    </submittedName>
</protein>
<name>A0A8S2YJ34_9BILA</name>
<dbReference type="EMBL" id="CAJOBA010109504">
    <property type="protein sequence ID" value="CAF4549025.1"/>
    <property type="molecule type" value="Genomic_DNA"/>
</dbReference>
<sequence length="99" mass="10949">MVELLLNYSANPNQGDLKQITPFDLGASNDMMLKILRRELVIDRQDDSQDEDDENDELGPLSPLSSFECEQDIATTAILSLSPNATTSGLLLFSFLDTI</sequence>
<organism evidence="2 3">
    <name type="scientific">Didymodactylos carnosus</name>
    <dbReference type="NCBI Taxonomy" id="1234261"/>
    <lineage>
        <taxon>Eukaryota</taxon>
        <taxon>Metazoa</taxon>
        <taxon>Spiralia</taxon>
        <taxon>Gnathifera</taxon>
        <taxon>Rotifera</taxon>
        <taxon>Eurotatoria</taxon>
        <taxon>Bdelloidea</taxon>
        <taxon>Philodinida</taxon>
        <taxon>Philodinidae</taxon>
        <taxon>Didymodactylos</taxon>
    </lineage>
</organism>